<evidence type="ECO:0000256" key="1">
    <source>
        <dbReference type="ARBA" id="ARBA00006295"/>
    </source>
</evidence>
<accession>Q21Q47</accession>
<evidence type="ECO:0000313" key="6">
    <source>
        <dbReference type="Proteomes" id="UP000008332"/>
    </source>
</evidence>
<dbReference type="Gene3D" id="1.10.10.2830">
    <property type="match status" value="1"/>
</dbReference>
<dbReference type="SUPFAM" id="SSF110849">
    <property type="entry name" value="ParB/Sulfiredoxin"/>
    <property type="match status" value="1"/>
</dbReference>
<dbReference type="PANTHER" id="PTHR33375:SF1">
    <property type="entry name" value="CHROMOSOME-PARTITIONING PROTEIN PARB-RELATED"/>
    <property type="match status" value="1"/>
</dbReference>
<keyword evidence="6" id="KW-1185">Reference proteome</keyword>
<dbReference type="SUPFAM" id="SSF109709">
    <property type="entry name" value="KorB DNA-binding domain-like"/>
    <property type="match status" value="1"/>
</dbReference>
<dbReference type="KEGG" id="rfr:Rfer_4412"/>
<comment type="similarity">
    <text evidence="1">Belongs to the ParB family.</text>
</comment>
<dbReference type="InterPro" id="IPR022396">
    <property type="entry name" value="PRTRC_ParB"/>
</dbReference>
<dbReference type="Pfam" id="PF17762">
    <property type="entry name" value="HTH_ParB"/>
    <property type="match status" value="1"/>
</dbReference>
<sequence length="580" mass="63538">METPTIAGIALRDLHVPSYNPRRKVHDDQDWQDFKDSLKSKGVLQAILARPVQGKKTPYEVVAGQRRFLGSLEVFGQDYQIPALIKVMTDEEAEAASAAENLQREPMSPAEEAEAAARELARCNGDREETAKRMNMSRLKLDNRLKLMACSPLVRQRLIERRLKLGVAEMLSGLTMVKQDELVSQFDKIGIPSIEDVSAMILSLTKALPSAIFDPVDCGACAHNSARQQAMFGNIGEGHCLDAVCFDNKTEAQLQLTVDKLKDDFQRVEIVRPGDNFRVIRLTPESIGESQAIACRSCKDFGAAVSAMPNKLGKVSGGLCYGIECNETKVKDFKAAQEALNSPPPTAEKPSGAAAGPGTPPVEGSKAAGAVKPAKAEKPITEAAKPTVGLSGAVLDFRDVLYRKVVFKELAVNSEFNARFVMAIVLNSQGRLFKGEEVKSVFLKKGWMKSDLSAYGLRDAMKIMMDIPKEHALNMLPNLGAVALTDLTRAELKDLTILANPDLANYFTLNDESGKMLLEKLTKTEICAICDEIGITEKMGKTFRSISGGKKSEFIKHITSLVDFEYKGKVPNVLRPEFEK</sequence>
<proteinExistence type="inferred from homology"/>
<dbReference type="PANTHER" id="PTHR33375">
    <property type="entry name" value="CHROMOSOME-PARTITIONING PROTEIN PARB-RELATED"/>
    <property type="match status" value="1"/>
</dbReference>
<evidence type="ECO:0000256" key="2">
    <source>
        <dbReference type="ARBA" id="ARBA00022829"/>
    </source>
</evidence>
<dbReference type="GO" id="GO:0007059">
    <property type="term" value="P:chromosome segregation"/>
    <property type="evidence" value="ECO:0007669"/>
    <property type="project" value="UniProtKB-KW"/>
</dbReference>
<dbReference type="GO" id="GO:0005694">
    <property type="term" value="C:chromosome"/>
    <property type="evidence" value="ECO:0007669"/>
    <property type="project" value="TreeGrafter"/>
</dbReference>
<dbReference type="AlphaFoldDB" id="Q21Q47"/>
<keyword evidence="5" id="KW-0614">Plasmid</keyword>
<protein>
    <submittedName>
        <fullName evidence="5">ParB family protein</fullName>
    </submittedName>
</protein>
<gene>
    <name evidence="5" type="ordered locus">Rfer_4412</name>
</gene>
<dbReference type="EMBL" id="CP000268">
    <property type="protein sequence ID" value="ABD72098.1"/>
    <property type="molecule type" value="Genomic_DNA"/>
</dbReference>
<dbReference type="InterPro" id="IPR036086">
    <property type="entry name" value="ParB/Sulfiredoxin_sf"/>
</dbReference>
<organism evidence="5 6">
    <name type="scientific">Albidiferax ferrireducens (strain ATCC BAA-621 / DSM 15236 / T118)</name>
    <name type="common">Rhodoferax ferrireducens</name>
    <dbReference type="NCBI Taxonomy" id="338969"/>
    <lineage>
        <taxon>Bacteria</taxon>
        <taxon>Pseudomonadati</taxon>
        <taxon>Pseudomonadota</taxon>
        <taxon>Betaproteobacteria</taxon>
        <taxon>Burkholderiales</taxon>
        <taxon>Comamonadaceae</taxon>
        <taxon>Rhodoferax</taxon>
    </lineage>
</organism>
<evidence type="ECO:0000313" key="5">
    <source>
        <dbReference type="EMBL" id="ABD72098.1"/>
    </source>
</evidence>
<dbReference type="InterPro" id="IPR050336">
    <property type="entry name" value="Chromosome_partition/occlusion"/>
</dbReference>
<dbReference type="Gene3D" id="3.90.1530.30">
    <property type="match status" value="1"/>
</dbReference>
<feature type="region of interest" description="Disordered" evidence="3">
    <location>
        <begin position="339"/>
        <end position="378"/>
    </location>
</feature>
<dbReference type="GO" id="GO:0003677">
    <property type="term" value="F:DNA binding"/>
    <property type="evidence" value="ECO:0007669"/>
    <property type="project" value="InterPro"/>
</dbReference>
<geneLocation type="plasmid" evidence="6">
    <name>pDSM15236</name>
</geneLocation>
<dbReference type="Pfam" id="PF02195">
    <property type="entry name" value="ParB_N"/>
    <property type="match status" value="1"/>
</dbReference>
<dbReference type="Proteomes" id="UP000008332">
    <property type="component" value="Plasmid unnamed1"/>
</dbReference>
<dbReference type="InterPro" id="IPR041468">
    <property type="entry name" value="HTH_ParB/Spo0J"/>
</dbReference>
<dbReference type="NCBIfam" id="TIGR00180">
    <property type="entry name" value="parB_part"/>
    <property type="match status" value="1"/>
</dbReference>
<name>Q21Q47_ALBFT</name>
<dbReference type="SMART" id="SM00470">
    <property type="entry name" value="ParB"/>
    <property type="match status" value="1"/>
</dbReference>
<dbReference type="InterPro" id="IPR004437">
    <property type="entry name" value="ParB/RepB/Spo0J"/>
</dbReference>
<evidence type="ECO:0000256" key="3">
    <source>
        <dbReference type="SAM" id="MobiDB-lite"/>
    </source>
</evidence>
<evidence type="ECO:0000259" key="4">
    <source>
        <dbReference type="SMART" id="SM00470"/>
    </source>
</evidence>
<dbReference type="OrthoDB" id="9796891at2"/>
<feature type="domain" description="ParB-like N-terminal" evidence="4">
    <location>
        <begin position="7"/>
        <end position="102"/>
    </location>
</feature>
<dbReference type="HOGENOM" id="CLU_035398_0_0_4"/>
<dbReference type="InterPro" id="IPR003115">
    <property type="entry name" value="ParB_N"/>
</dbReference>
<keyword evidence="2" id="KW-0159">Chromosome partition</keyword>
<dbReference type="eggNOG" id="COG1475">
    <property type="taxonomic scope" value="Bacteria"/>
</dbReference>
<dbReference type="NCBIfam" id="TIGR03734">
    <property type="entry name" value="PRTRC_parB"/>
    <property type="match status" value="1"/>
</dbReference>
<reference evidence="6" key="1">
    <citation type="submission" date="2006-02" db="EMBL/GenBank/DDBJ databases">
        <title>Complete sequence of plasmid 1 of Rhodoferax ferrireducens DSM 15236.</title>
        <authorList>
            <person name="Copeland A."/>
            <person name="Lucas S."/>
            <person name="Lapidus A."/>
            <person name="Barry K."/>
            <person name="Detter J.C."/>
            <person name="Glavina del Rio T."/>
            <person name="Hammon N."/>
            <person name="Israni S."/>
            <person name="Pitluck S."/>
            <person name="Brettin T."/>
            <person name="Bruce D."/>
            <person name="Han C."/>
            <person name="Tapia R."/>
            <person name="Gilna P."/>
            <person name="Kiss H."/>
            <person name="Schmutz J."/>
            <person name="Larimer F."/>
            <person name="Land M."/>
            <person name="Kyrpides N."/>
            <person name="Ivanova N."/>
            <person name="Richardson P."/>
        </authorList>
    </citation>
    <scope>NUCLEOTIDE SEQUENCE [LARGE SCALE GENOMIC DNA]</scope>
    <source>
        <strain evidence="6">ATCC BAA-621 / DSM 15236 / T118</strain>
        <plasmid evidence="6">Plasmid pDSM15236</plasmid>
    </source>
</reference>